<dbReference type="GeneID" id="99741700"/>
<gene>
    <name evidence="1" type="ORF">CTM89_03915</name>
</gene>
<evidence type="ECO:0000313" key="2">
    <source>
        <dbReference type="Proteomes" id="UP000240410"/>
    </source>
</evidence>
<dbReference type="Proteomes" id="UP000240410">
    <property type="component" value="Unassembled WGS sequence"/>
</dbReference>
<dbReference type="OrthoDB" id="5828095at2"/>
<comment type="caution">
    <text evidence="1">The sequence shown here is derived from an EMBL/GenBank/DDBJ whole genome shotgun (WGS) entry which is preliminary data.</text>
</comment>
<organism evidence="1 2">
    <name type="scientific">Photobacterium leiognathi</name>
    <dbReference type="NCBI Taxonomy" id="553611"/>
    <lineage>
        <taxon>Bacteria</taxon>
        <taxon>Pseudomonadati</taxon>
        <taxon>Pseudomonadota</taxon>
        <taxon>Gammaproteobacteria</taxon>
        <taxon>Vibrionales</taxon>
        <taxon>Vibrionaceae</taxon>
        <taxon>Photobacterium</taxon>
    </lineage>
</organism>
<name>A0A0D8MYM6_PHOLE</name>
<sequence length="149" mass="15814">MNKIVAIVVVVLLAAGIGVFSVSKFTEKAANETTKKVLKEVVSADLAPVSKAIGKLEACESGATAELEALGHTATPLGRSLAYIALAQNSYLMGDQDAARVQLQQAIDASTDKPSAEERNEMFDKLAEGAKQMAEKRKAYGFKVNCEPL</sequence>
<protein>
    <submittedName>
        <fullName evidence="1">Uncharacterized protein</fullName>
    </submittedName>
</protein>
<proteinExistence type="predicted"/>
<evidence type="ECO:0000313" key="1">
    <source>
        <dbReference type="EMBL" id="PSV92803.1"/>
    </source>
</evidence>
<accession>A0A0D8MYM6</accession>
<dbReference type="EMBL" id="PYOJ01000003">
    <property type="protein sequence ID" value="PSV92803.1"/>
    <property type="molecule type" value="Genomic_DNA"/>
</dbReference>
<dbReference type="RefSeq" id="WP_023931642.1">
    <property type="nucleotide sequence ID" value="NZ_JAUZMO010000001.1"/>
</dbReference>
<reference evidence="1 2" key="1">
    <citation type="submission" date="2018-03" db="EMBL/GenBank/DDBJ databases">
        <title>Whole genome sequencing of Histamine producing bacteria.</title>
        <authorList>
            <person name="Butler K."/>
        </authorList>
    </citation>
    <scope>NUCLEOTIDE SEQUENCE [LARGE SCALE GENOMIC DNA]</scope>
    <source>
        <strain evidence="1 2">ATCC 33979</strain>
    </source>
</reference>
<dbReference type="AlphaFoldDB" id="A0A0D8MYM6"/>